<dbReference type="CDD" id="cd12797">
    <property type="entry name" value="M23_peptidase"/>
    <property type="match status" value="1"/>
</dbReference>
<organism evidence="1">
    <name type="scientific">freshwater metagenome</name>
    <dbReference type="NCBI Taxonomy" id="449393"/>
    <lineage>
        <taxon>unclassified sequences</taxon>
        <taxon>metagenomes</taxon>
        <taxon>ecological metagenomes</taxon>
    </lineage>
</organism>
<evidence type="ECO:0000313" key="1">
    <source>
        <dbReference type="EMBL" id="CAB4793351.1"/>
    </source>
</evidence>
<reference evidence="1" key="1">
    <citation type="submission" date="2020-05" db="EMBL/GenBank/DDBJ databases">
        <authorList>
            <person name="Chiriac C."/>
            <person name="Salcher M."/>
            <person name="Ghai R."/>
            <person name="Kavagutti S V."/>
        </authorList>
    </citation>
    <scope>NUCLEOTIDE SEQUENCE</scope>
</reference>
<proteinExistence type="predicted"/>
<dbReference type="EMBL" id="CAFAAG010000054">
    <property type="protein sequence ID" value="CAB4793351.1"/>
    <property type="molecule type" value="Genomic_DNA"/>
</dbReference>
<dbReference type="InterPro" id="IPR011055">
    <property type="entry name" value="Dup_hybrid_motif"/>
</dbReference>
<name>A0A6J6X811_9ZZZZ</name>
<gene>
    <name evidence="1" type="ORF">UFOPK2975_00804</name>
</gene>
<dbReference type="SUPFAM" id="SSF51261">
    <property type="entry name" value="Duplicated hybrid motif"/>
    <property type="match status" value="1"/>
</dbReference>
<sequence length="325" mass="33870">MKNSYKVAVKHACTAIIVGSVLVTSAPLASAANSAGGKCTKAGATAKSGKFTLKCTKVGKKLVWVAQSSTGSGSSGSASSGTQPTSQRDIPAIIQNWGFNFTDYSPATGKAGDMLIKGVTPPTFSGPNAASDNAMYRLLIGPIGAVVQGMVEPQYGFYLPLGTSVISMVDGTVCDVPKLYSNDYSVRVAPPGMSCMQGGAYVLYEHEHLLNPTVKVGDKVTAGQKLGIVSDYMPHWKAKGLGVIETGVFFSKKGSNAPWHACLSSFLDPTKKSAMLATLSSAFAAWEAELGDNTLYDEAKMSPVGCYTTAEMTDSNNKNTSNNGG</sequence>
<dbReference type="AlphaFoldDB" id="A0A6J6X811"/>
<accession>A0A6J6X811</accession>
<dbReference type="Gene3D" id="2.70.70.10">
    <property type="entry name" value="Glucose Permease (Domain IIA)"/>
    <property type="match status" value="1"/>
</dbReference>
<protein>
    <submittedName>
        <fullName evidence="1">Unannotated protein</fullName>
    </submittedName>
</protein>